<dbReference type="Proteomes" id="UP001604277">
    <property type="component" value="Unassembled WGS sequence"/>
</dbReference>
<keyword evidence="2" id="KW-1185">Reference proteome</keyword>
<proteinExistence type="predicted"/>
<dbReference type="AlphaFoldDB" id="A0ABD1SQV9"/>
<evidence type="ECO:0000313" key="1">
    <source>
        <dbReference type="EMBL" id="KAL2502118.1"/>
    </source>
</evidence>
<dbReference type="EMBL" id="JBFOLJ010000010">
    <property type="protein sequence ID" value="KAL2502118.1"/>
    <property type="molecule type" value="Genomic_DNA"/>
</dbReference>
<name>A0ABD1SQV9_9LAMI</name>
<evidence type="ECO:0000313" key="2">
    <source>
        <dbReference type="Proteomes" id="UP001604277"/>
    </source>
</evidence>
<accession>A0ABD1SQV9</accession>
<reference evidence="2" key="1">
    <citation type="submission" date="2024-07" db="EMBL/GenBank/DDBJ databases">
        <title>Two chromosome-level genome assemblies of Korean endemic species Abeliophyllum distichum and Forsythia ovata (Oleaceae).</title>
        <authorList>
            <person name="Jang H."/>
        </authorList>
    </citation>
    <scope>NUCLEOTIDE SEQUENCE [LARGE SCALE GENOMIC DNA]</scope>
</reference>
<sequence length="165" mass="17872">MLPEASTSPEELGPPASPEVGHIMKVLEGRPVEISPAVLNMLPDPMSKAAMAVDSYWIEGWTKYSNQSSSSIKLSAAKAMAVLSLVLIEEPKVEVLDMKLTKKSSETALWNTDKIIRDRDHFKEQVTWLQGGGAHKEGFGGEASSNLPSSVEYASRSNVQSCHGC</sequence>
<organism evidence="1 2">
    <name type="scientific">Forsythia ovata</name>
    <dbReference type="NCBI Taxonomy" id="205694"/>
    <lineage>
        <taxon>Eukaryota</taxon>
        <taxon>Viridiplantae</taxon>
        <taxon>Streptophyta</taxon>
        <taxon>Embryophyta</taxon>
        <taxon>Tracheophyta</taxon>
        <taxon>Spermatophyta</taxon>
        <taxon>Magnoliopsida</taxon>
        <taxon>eudicotyledons</taxon>
        <taxon>Gunneridae</taxon>
        <taxon>Pentapetalae</taxon>
        <taxon>asterids</taxon>
        <taxon>lamiids</taxon>
        <taxon>Lamiales</taxon>
        <taxon>Oleaceae</taxon>
        <taxon>Forsythieae</taxon>
        <taxon>Forsythia</taxon>
    </lineage>
</organism>
<comment type="caution">
    <text evidence="1">The sequence shown here is derived from an EMBL/GenBank/DDBJ whole genome shotgun (WGS) entry which is preliminary data.</text>
</comment>
<protein>
    <submittedName>
        <fullName evidence="1">Uncharacterized protein</fullName>
    </submittedName>
</protein>
<gene>
    <name evidence="1" type="ORF">Fot_35966</name>
</gene>